<comment type="caution">
    <text evidence="2">The sequence shown here is derived from an EMBL/GenBank/DDBJ whole genome shotgun (WGS) entry which is preliminary data.</text>
</comment>
<dbReference type="PANTHER" id="PTHR30319:SF1">
    <property type="entry name" value="TRANSCRIPTIONAL REPRESSOR PAAX"/>
    <property type="match status" value="1"/>
</dbReference>
<dbReference type="Pfam" id="PF20803">
    <property type="entry name" value="PaaX_M"/>
    <property type="match status" value="1"/>
</dbReference>
<protein>
    <recommendedName>
        <fullName evidence="1">Transcriptional repressor PaaX-like central Cas2-like domain-containing protein</fullName>
    </recommendedName>
</protein>
<dbReference type="AlphaFoldDB" id="A0A1J4TMW7"/>
<gene>
    <name evidence="2" type="ORF">AUJ73_04525</name>
</gene>
<name>A0A1J4TMW7_9BACT</name>
<sequence>MGKGHVNKLAWQISKGLLTSTSDILLYSVFLFGASVGKSASSRGVCESFKEADNLFRKYNTKTLIESFSRVRNKKRYLVYQKNKGDRQISISSYGYKRLAEVIPTYRTERKWDKKFYLISFDIPEKKRTFRDSLRKHLKKIGAGLFQSSLWISPYNPTNYLKESVNYFSQQDWIIISPVDQYSIFPYFEEELPLLLEKTYKLADLNKRYKSFIDKEKDKKGLVVCFEYLNILKDDPQLPFELEPPGYKAKEANILYGALLKKDNKFF</sequence>
<dbReference type="InterPro" id="IPR048846">
    <property type="entry name" value="PaaX-like_central"/>
</dbReference>
<proteinExistence type="predicted"/>
<feature type="domain" description="Transcriptional repressor PaaX-like central Cas2-like" evidence="1">
    <location>
        <begin position="110"/>
        <end position="174"/>
    </location>
</feature>
<organism evidence="2 3">
    <name type="scientific">Candidatus Gottesmanbacteria bacterium CG1_02_37_22</name>
    <dbReference type="NCBI Taxonomy" id="1805209"/>
    <lineage>
        <taxon>Bacteria</taxon>
        <taxon>Candidatus Gottesmaniibacteriota</taxon>
    </lineage>
</organism>
<evidence type="ECO:0000259" key="1">
    <source>
        <dbReference type="Pfam" id="PF20803"/>
    </source>
</evidence>
<dbReference type="Proteomes" id="UP000183120">
    <property type="component" value="Unassembled WGS sequence"/>
</dbReference>
<reference evidence="2 3" key="1">
    <citation type="journal article" date="2016" name="Environ. Microbiol.">
        <title>Genomic resolution of a cold subsurface aquifer community provides metabolic insights for novel microbes adapted to high CO concentrations.</title>
        <authorList>
            <person name="Probst A.J."/>
            <person name="Castelle C.J."/>
            <person name="Singh A."/>
            <person name="Brown C.T."/>
            <person name="Anantharaman K."/>
            <person name="Sharon I."/>
            <person name="Hug L.A."/>
            <person name="Burstein D."/>
            <person name="Emerson J.B."/>
            <person name="Thomas B.C."/>
            <person name="Banfield J.F."/>
        </authorList>
    </citation>
    <scope>NUCLEOTIDE SEQUENCE [LARGE SCALE GENOMIC DNA]</scope>
    <source>
        <strain evidence="2">CG1_02_37_22</strain>
    </source>
</reference>
<dbReference type="EMBL" id="MNUY01000071">
    <property type="protein sequence ID" value="OIO13016.1"/>
    <property type="molecule type" value="Genomic_DNA"/>
</dbReference>
<dbReference type="GO" id="GO:0006351">
    <property type="term" value="P:DNA-templated transcription"/>
    <property type="evidence" value="ECO:0007669"/>
    <property type="project" value="TreeGrafter"/>
</dbReference>
<dbReference type="PANTHER" id="PTHR30319">
    <property type="entry name" value="PHENYLACETIC ACID REGULATOR-RELATED TRANSCRIPTIONAL REPRESSOR"/>
    <property type="match status" value="1"/>
</dbReference>
<evidence type="ECO:0000313" key="2">
    <source>
        <dbReference type="EMBL" id="OIO13016.1"/>
    </source>
</evidence>
<dbReference type="Gene3D" id="3.30.70.2650">
    <property type="match status" value="1"/>
</dbReference>
<accession>A0A1J4TMW7</accession>
<evidence type="ECO:0000313" key="3">
    <source>
        <dbReference type="Proteomes" id="UP000183120"/>
    </source>
</evidence>